<comment type="caution">
    <text evidence="1">The sequence shown here is derived from an EMBL/GenBank/DDBJ whole genome shotgun (WGS) entry which is preliminary data.</text>
</comment>
<accession>A0ACB9FZF9</accession>
<dbReference type="EMBL" id="CM042032">
    <property type="protein sequence ID" value="KAI3776612.1"/>
    <property type="molecule type" value="Genomic_DNA"/>
</dbReference>
<evidence type="ECO:0000313" key="2">
    <source>
        <dbReference type="Proteomes" id="UP001056120"/>
    </source>
</evidence>
<gene>
    <name evidence="1" type="ORF">L1987_46398</name>
</gene>
<proteinExistence type="predicted"/>
<reference evidence="1 2" key="2">
    <citation type="journal article" date="2022" name="Mol. Ecol. Resour.">
        <title>The genomes of chicory, endive, great burdock and yacon provide insights into Asteraceae paleo-polyploidization history and plant inulin production.</title>
        <authorList>
            <person name="Fan W."/>
            <person name="Wang S."/>
            <person name="Wang H."/>
            <person name="Wang A."/>
            <person name="Jiang F."/>
            <person name="Liu H."/>
            <person name="Zhao H."/>
            <person name="Xu D."/>
            <person name="Zhang Y."/>
        </authorList>
    </citation>
    <scope>NUCLEOTIDE SEQUENCE [LARGE SCALE GENOMIC DNA]</scope>
    <source>
        <strain evidence="2">cv. Yunnan</strain>
        <tissue evidence="1">Leaves</tissue>
    </source>
</reference>
<protein>
    <submittedName>
        <fullName evidence="1">Uncharacterized protein</fullName>
    </submittedName>
</protein>
<keyword evidence="2" id="KW-1185">Reference proteome</keyword>
<sequence length="77" mass="8597">MKRLPIDFALLTGLDNEMVVTLKNVDEVDWDFHVRVEKSNSYKRGATCLSTASVVFNCFLFSSFYAVSVSLLVSPSS</sequence>
<name>A0ACB9FZF9_9ASTR</name>
<reference evidence="2" key="1">
    <citation type="journal article" date="2022" name="Mol. Ecol. Resour.">
        <title>The genomes of chicory, endive, great burdock and yacon provide insights into Asteraceae palaeo-polyploidization history and plant inulin production.</title>
        <authorList>
            <person name="Fan W."/>
            <person name="Wang S."/>
            <person name="Wang H."/>
            <person name="Wang A."/>
            <person name="Jiang F."/>
            <person name="Liu H."/>
            <person name="Zhao H."/>
            <person name="Xu D."/>
            <person name="Zhang Y."/>
        </authorList>
    </citation>
    <scope>NUCLEOTIDE SEQUENCE [LARGE SCALE GENOMIC DNA]</scope>
    <source>
        <strain evidence="2">cv. Yunnan</strain>
    </source>
</reference>
<organism evidence="1 2">
    <name type="scientific">Smallanthus sonchifolius</name>
    <dbReference type="NCBI Taxonomy" id="185202"/>
    <lineage>
        <taxon>Eukaryota</taxon>
        <taxon>Viridiplantae</taxon>
        <taxon>Streptophyta</taxon>
        <taxon>Embryophyta</taxon>
        <taxon>Tracheophyta</taxon>
        <taxon>Spermatophyta</taxon>
        <taxon>Magnoliopsida</taxon>
        <taxon>eudicotyledons</taxon>
        <taxon>Gunneridae</taxon>
        <taxon>Pentapetalae</taxon>
        <taxon>asterids</taxon>
        <taxon>campanulids</taxon>
        <taxon>Asterales</taxon>
        <taxon>Asteraceae</taxon>
        <taxon>Asteroideae</taxon>
        <taxon>Heliantheae alliance</taxon>
        <taxon>Millerieae</taxon>
        <taxon>Smallanthus</taxon>
    </lineage>
</organism>
<dbReference type="Proteomes" id="UP001056120">
    <property type="component" value="Linkage Group LG15"/>
</dbReference>
<evidence type="ECO:0000313" key="1">
    <source>
        <dbReference type="EMBL" id="KAI3776612.1"/>
    </source>
</evidence>